<dbReference type="RefSeq" id="WP_182529215.1">
    <property type="nucleotide sequence ID" value="NZ_JACGXL010000001.1"/>
</dbReference>
<name>A0A839EQT0_9GAMM</name>
<comment type="caution">
    <text evidence="1">The sequence shown here is derived from an EMBL/GenBank/DDBJ whole genome shotgun (WGS) entry which is preliminary data.</text>
</comment>
<dbReference type="AlphaFoldDB" id="A0A839EQT0"/>
<dbReference type="EMBL" id="JACGXL010000001">
    <property type="protein sequence ID" value="MBA8886105.1"/>
    <property type="molecule type" value="Genomic_DNA"/>
</dbReference>
<evidence type="ECO:0000313" key="1">
    <source>
        <dbReference type="EMBL" id="MBA8886105.1"/>
    </source>
</evidence>
<protein>
    <submittedName>
        <fullName evidence="1">Uncharacterized protein</fullName>
    </submittedName>
</protein>
<dbReference type="Proteomes" id="UP000550401">
    <property type="component" value="Unassembled WGS sequence"/>
</dbReference>
<organism evidence="1 2">
    <name type="scientific">Dokdonella fugitiva</name>
    <dbReference type="NCBI Taxonomy" id="328517"/>
    <lineage>
        <taxon>Bacteria</taxon>
        <taxon>Pseudomonadati</taxon>
        <taxon>Pseudomonadota</taxon>
        <taxon>Gammaproteobacteria</taxon>
        <taxon>Lysobacterales</taxon>
        <taxon>Rhodanobacteraceae</taxon>
        <taxon>Dokdonella</taxon>
    </lineage>
</organism>
<gene>
    <name evidence="1" type="ORF">FHW12_000296</name>
</gene>
<accession>A0A839EQT0</accession>
<proteinExistence type="predicted"/>
<evidence type="ECO:0000313" key="2">
    <source>
        <dbReference type="Proteomes" id="UP000550401"/>
    </source>
</evidence>
<sequence>MNTREREVMDALAAALRTSKCPAETYMQAAECESCSCDIGPALAAYDALLAEGSASSEGAEAVAYVPVHPRNGPLWANTTPEPNAERLPSYPLMPLYARPQPAQGEPERFCGTVVEGQQHVCAKWRDTEGRRCTTFVTADEIGALWRSQFAQGEREQRSCEGSERRPIADEVVERASFEAWMDRDWPLWRNDVDNPNVARLRRLYDSMQPERRPRGLPAGSDAKLADTQRAIIEAAEQRGYDRAVAERRTATAEQPSCGQDARDAARYRHIRRNDVHCDRFHHTVSDDCHPPTRQLKHGEELDAAIDAAIAAQQRQGGAP</sequence>
<keyword evidence="2" id="KW-1185">Reference proteome</keyword>
<reference evidence="1 2" key="1">
    <citation type="submission" date="2020-07" db="EMBL/GenBank/DDBJ databases">
        <title>Genomic Encyclopedia of Type Strains, Phase IV (KMG-V): Genome sequencing to study the core and pangenomes of soil and plant-associated prokaryotes.</title>
        <authorList>
            <person name="Whitman W."/>
        </authorList>
    </citation>
    <scope>NUCLEOTIDE SEQUENCE [LARGE SCALE GENOMIC DNA]</scope>
    <source>
        <strain evidence="1 2">RH2WT43</strain>
    </source>
</reference>